<reference evidence="1 2" key="1">
    <citation type="journal article" date="2022" name="Nat. Ecol. Evol.">
        <title>A masculinizing supergene underlies an exaggerated male reproductive morph in a spider.</title>
        <authorList>
            <person name="Hendrickx F."/>
            <person name="De Corte Z."/>
            <person name="Sonet G."/>
            <person name="Van Belleghem S.M."/>
            <person name="Kostlbacher S."/>
            <person name="Vangestel C."/>
        </authorList>
    </citation>
    <scope>NUCLEOTIDE SEQUENCE [LARGE SCALE GENOMIC DNA]</scope>
    <source>
        <strain evidence="1">W744_W776</strain>
    </source>
</reference>
<keyword evidence="2" id="KW-1185">Reference proteome</keyword>
<protein>
    <submittedName>
        <fullName evidence="1">Uncharacterized protein</fullName>
    </submittedName>
</protein>
<comment type="caution">
    <text evidence="1">The sequence shown here is derived from an EMBL/GenBank/DDBJ whole genome shotgun (WGS) entry which is preliminary data.</text>
</comment>
<organism evidence="1 2">
    <name type="scientific">Oedothorax gibbosus</name>
    <dbReference type="NCBI Taxonomy" id="931172"/>
    <lineage>
        <taxon>Eukaryota</taxon>
        <taxon>Metazoa</taxon>
        <taxon>Ecdysozoa</taxon>
        <taxon>Arthropoda</taxon>
        <taxon>Chelicerata</taxon>
        <taxon>Arachnida</taxon>
        <taxon>Araneae</taxon>
        <taxon>Araneomorphae</taxon>
        <taxon>Entelegynae</taxon>
        <taxon>Araneoidea</taxon>
        <taxon>Linyphiidae</taxon>
        <taxon>Erigoninae</taxon>
        <taxon>Oedothorax</taxon>
    </lineage>
</organism>
<evidence type="ECO:0000313" key="1">
    <source>
        <dbReference type="EMBL" id="KAG8171582.1"/>
    </source>
</evidence>
<gene>
    <name evidence="1" type="ORF">JTE90_007584</name>
</gene>
<dbReference type="EMBL" id="JAFNEN010003787">
    <property type="protein sequence ID" value="KAG8171582.1"/>
    <property type="molecule type" value="Genomic_DNA"/>
</dbReference>
<proteinExistence type="predicted"/>
<evidence type="ECO:0000313" key="2">
    <source>
        <dbReference type="Proteomes" id="UP000827092"/>
    </source>
</evidence>
<name>A0AAV6TI85_9ARAC</name>
<dbReference type="AlphaFoldDB" id="A0AAV6TI85"/>
<dbReference type="Proteomes" id="UP000827092">
    <property type="component" value="Unassembled WGS sequence"/>
</dbReference>
<accession>A0AAV6TI85</accession>
<sequence>MEYPNLLQCALENPVLKKAVRDMESETGMLNLVDMEWESKLDNYPVHQLHVAKRVVFSKGHACNQEGAFVRNVALPSHSYKIIVLGSFSGDRVKSKDLDGTLGDMSFVTRDCPPLTTIAQAMAENQGQKLHDGARLFMDNCNPSLCVHCRDQHKIHNVPCDVHRNWCVTKIRLFDGLGITHTFKKCLEPMLDSMGSFLAICQLHIYSRTTFGEDKYKIGGRIKSILVFQESSIRPADEMKFVGGMTPSIEFPTREENENEETIIDH</sequence>